<evidence type="ECO:0008006" key="3">
    <source>
        <dbReference type="Google" id="ProtNLM"/>
    </source>
</evidence>
<keyword evidence="2" id="KW-1185">Reference proteome</keyword>
<gene>
    <name evidence="1" type="ORF">Lo5R7ANS_33</name>
</gene>
<accession>A0A076YJ44</accession>
<dbReference type="InterPro" id="IPR043519">
    <property type="entry name" value="NT_sf"/>
</dbReference>
<dbReference type="SUPFAM" id="SSF81301">
    <property type="entry name" value="Nucleotidyltransferase"/>
    <property type="match status" value="1"/>
</dbReference>
<organism evidence="1 2">
    <name type="scientific">Mesorhizobium phage vB_MloP_Lo5R7ANS</name>
    <dbReference type="NCBI Taxonomy" id="1527771"/>
    <lineage>
        <taxon>Viruses</taxon>
        <taxon>Duplodnaviria</taxon>
        <taxon>Heunggongvirae</taxon>
        <taxon>Uroviricota</taxon>
        <taxon>Caudoviricetes</taxon>
        <taxon>Autographivirales</taxon>
        <taxon>Pairvirus</taxon>
        <taxon>Pairvirus Lo5R7ANS</taxon>
    </lineage>
</organism>
<reference evidence="1 2" key="1">
    <citation type="submission" date="2014-07" db="EMBL/GenBank/DDBJ databases">
        <title>Genomic characterization of two T7-like Mesorhizobium loti phages vB_MloP_Lo5R7ANS and vB_MloP_Cp1R7ANS-C2.</title>
        <authorList>
            <person name="Halmillawewa A.P."/>
            <person name="Perry B."/>
            <person name="Gavard R."/>
            <person name="Yost C.K."/>
            <person name="Hynes M.F."/>
        </authorList>
    </citation>
    <scope>NUCLEOTIDE SEQUENCE [LARGE SCALE GENOMIC DNA]</scope>
</reference>
<dbReference type="Gene3D" id="3.30.460.10">
    <property type="entry name" value="Beta Polymerase, domain 2"/>
    <property type="match status" value="1"/>
</dbReference>
<dbReference type="KEGG" id="vg:22109840"/>
<dbReference type="EMBL" id="KM199771">
    <property type="protein sequence ID" value="AIK68503.1"/>
    <property type="molecule type" value="Genomic_DNA"/>
</dbReference>
<proteinExistence type="predicted"/>
<evidence type="ECO:0000313" key="2">
    <source>
        <dbReference type="Proteomes" id="UP000201609"/>
    </source>
</evidence>
<dbReference type="RefSeq" id="YP_009100080.1">
    <property type="nucleotide sequence ID" value="NC_025431.1"/>
</dbReference>
<evidence type="ECO:0000313" key="1">
    <source>
        <dbReference type="EMBL" id="AIK68503.1"/>
    </source>
</evidence>
<sequence length="193" mass="22255">MNQFLQVLTRFEELGGKGIVYGGCLRDTICGVGPIKDIDIAVENTPESIAAIDAYAAGDEFHSKTEQYIGYGNFPDVYKSVQVERFYGPTINFVVVSRDFPFTKKDVAERCDFGICQVALDHEGEYRSAAFRKDRLSYTFTYLREPFDEAQYQRSLRRWERLREKFEGWRLEVPGRQLTGTRADMIILDELFA</sequence>
<protein>
    <recommendedName>
        <fullName evidence="3">Poly A polymerase head domain-containing protein</fullName>
    </recommendedName>
</protein>
<dbReference type="Proteomes" id="UP000201609">
    <property type="component" value="Segment"/>
</dbReference>
<name>A0A076YJ44_9CAUD</name>
<dbReference type="GeneID" id="22109840"/>